<dbReference type="Gene3D" id="3.20.20.60">
    <property type="entry name" value="Phosphoenolpyruvate-binding domains"/>
    <property type="match status" value="1"/>
</dbReference>
<dbReference type="PANTHER" id="PTHR21631">
    <property type="entry name" value="ISOCITRATE LYASE/MALATE SYNTHASE"/>
    <property type="match status" value="1"/>
</dbReference>
<dbReference type="SUPFAM" id="SSF51621">
    <property type="entry name" value="Phosphoenolpyruvate/pyruvate domain"/>
    <property type="match status" value="1"/>
</dbReference>
<dbReference type="Pfam" id="PF00463">
    <property type="entry name" value="ICL"/>
    <property type="match status" value="2"/>
</dbReference>
<evidence type="ECO:0000256" key="5">
    <source>
        <dbReference type="ARBA" id="ARBA00031022"/>
    </source>
</evidence>
<dbReference type="PROSITE" id="PS00161">
    <property type="entry name" value="ISOCITRATE_LYASE"/>
    <property type="match status" value="1"/>
</dbReference>
<evidence type="ECO:0000313" key="8">
    <source>
        <dbReference type="Proteomes" id="UP000256779"/>
    </source>
</evidence>
<name>A0A3D9KZ54_MARFU</name>
<proteinExistence type="predicted"/>
<dbReference type="Proteomes" id="UP000256779">
    <property type="component" value="Unassembled WGS sequence"/>
</dbReference>
<keyword evidence="3 7" id="KW-0456">Lyase</keyword>
<dbReference type="InterPro" id="IPR015813">
    <property type="entry name" value="Pyrv/PenolPyrv_kinase-like_dom"/>
</dbReference>
<dbReference type="GO" id="GO:0004451">
    <property type="term" value="F:isocitrate lyase activity"/>
    <property type="evidence" value="ECO:0007669"/>
    <property type="project" value="UniProtKB-EC"/>
</dbReference>
<dbReference type="OrthoDB" id="8629576at2"/>
<sequence length="761" mass="85094">MNHEKKAIAEATTSMQEFFDLPRFKGIKRLYGPKQVIEQQGTIPNDYTVAKSAAVSFYNRLRALFETKKQITTFGPYTPSQAVMMKRAGIEGIYLGGWATSAKGSADEDPGADLASYPLSQVPNEAAGIVRALLTADKNQQYHRMKMTEQELEATPAIDFQPYIIADADTGHGGDAHVRNLIRRFVEVGVTGYHIEDQKPGTKKCGHQGGKVLVSCDEQIKRINAARLQLDIMRVQGLIVARTDAEAASLIESIADERDQPFVLGATNLDIPSYKTAFLRLQQFLHALGAADIKGHELYDISTEEQSKARSWLHTSGILDFARELKDELTSEELGTFEKAYNQIYDRFVKQWEEDAAVMTYRSAVANLLEELGKEGEELGMCHQEWLQFAKTASLAAVRQKAMELGVDVTWDCDLARTPEGYYQVKGGIPFAIAKSLAVAPYADFLWMETKTADLKDAETFARAIHKVYPDKMLAYNLSPSFNWDTTGMTEEEMKQFPEELGKLGFVFNFITYGGHQIDGLASDEFANSLQTEGMLALAKVQRKLRLLDSPYKTPQTHVGGPRLDGALASSSGRTATTRAMGKGSTQFQHLKHTELPTSMLQDWINRWRAHHQIADDLTVRLRPLVPGSSLLELSVMEGLQKVANVIFAPVADRNRKQILSIRDQNLYRKELRQKRLMTLLHLYLLNRYGSDIIHYLTPTEDNLRQCEGMKQMQLFGNYSDDIDQIIVAEVNTAAVSEFVSDGTLASALIQKRDISLAQAV</sequence>
<dbReference type="EMBL" id="QREG01000027">
    <property type="protein sequence ID" value="RED92984.1"/>
    <property type="molecule type" value="Genomic_DNA"/>
</dbReference>
<dbReference type="Gene3D" id="1.10.10.850">
    <property type="match status" value="1"/>
</dbReference>
<dbReference type="InterPro" id="IPR006254">
    <property type="entry name" value="Isocitrate_lyase"/>
</dbReference>
<dbReference type="InterPro" id="IPR018523">
    <property type="entry name" value="Isocitrate_lyase_ph_CS"/>
</dbReference>
<reference evidence="7 8" key="1">
    <citation type="submission" date="2018-07" db="EMBL/GenBank/DDBJ databases">
        <title>Genomic Encyclopedia of Type Strains, Phase IV (KMG-IV): sequencing the most valuable type-strain genomes for metagenomic binning, comparative biology and taxonomic classification.</title>
        <authorList>
            <person name="Goeker M."/>
        </authorList>
    </citation>
    <scope>NUCLEOTIDE SEQUENCE [LARGE SCALE GENOMIC DNA]</scope>
    <source>
        <strain evidence="7 8">DSM 4134</strain>
    </source>
</reference>
<gene>
    <name evidence="7" type="ORF">C7460_1278</name>
</gene>
<dbReference type="InterPro" id="IPR039556">
    <property type="entry name" value="ICL/PEPM"/>
</dbReference>
<evidence type="ECO:0000313" key="7">
    <source>
        <dbReference type="EMBL" id="RED92984.1"/>
    </source>
</evidence>
<dbReference type="RefSeq" id="WP_115870028.1">
    <property type="nucleotide sequence ID" value="NZ_QREG01000027.1"/>
</dbReference>
<dbReference type="CDD" id="cd00377">
    <property type="entry name" value="ICL_PEPM"/>
    <property type="match status" value="1"/>
</dbReference>
<keyword evidence="8" id="KW-1185">Reference proteome</keyword>
<comment type="caution">
    <text evidence="7">The sequence shown here is derived from an EMBL/GenBank/DDBJ whole genome shotgun (WGS) entry which is preliminary data.</text>
</comment>
<dbReference type="GO" id="GO:0019752">
    <property type="term" value="P:carboxylic acid metabolic process"/>
    <property type="evidence" value="ECO:0007669"/>
    <property type="project" value="InterPro"/>
</dbReference>
<dbReference type="InterPro" id="IPR040442">
    <property type="entry name" value="Pyrv_kinase-like_dom_sf"/>
</dbReference>
<protein>
    <recommendedName>
        <fullName evidence="2">Isocitrate lyase</fullName>
        <ecNumber evidence="1">4.1.3.1</ecNumber>
    </recommendedName>
    <alternativeName>
        <fullName evidence="5">Isocitrase</fullName>
    </alternativeName>
    <alternativeName>
        <fullName evidence="6">Isocitratase</fullName>
    </alternativeName>
</protein>
<evidence type="ECO:0000256" key="1">
    <source>
        <dbReference type="ARBA" id="ARBA00012909"/>
    </source>
</evidence>
<evidence type="ECO:0000256" key="4">
    <source>
        <dbReference type="ARBA" id="ARBA00023531"/>
    </source>
</evidence>
<evidence type="ECO:0000256" key="2">
    <source>
        <dbReference type="ARBA" id="ARBA00017446"/>
    </source>
</evidence>
<dbReference type="PANTHER" id="PTHR21631:SF3">
    <property type="entry name" value="BIFUNCTIONAL GLYOXYLATE CYCLE PROTEIN"/>
    <property type="match status" value="1"/>
</dbReference>
<evidence type="ECO:0000256" key="6">
    <source>
        <dbReference type="ARBA" id="ARBA00031921"/>
    </source>
</evidence>
<dbReference type="EC" id="4.1.3.1" evidence="1"/>
<accession>A0A3D9KZ54</accession>
<dbReference type="AlphaFoldDB" id="A0A3D9KZ54"/>
<evidence type="ECO:0000256" key="3">
    <source>
        <dbReference type="ARBA" id="ARBA00023239"/>
    </source>
</evidence>
<comment type="catalytic activity">
    <reaction evidence="4">
        <text>D-threo-isocitrate = glyoxylate + succinate</text>
        <dbReference type="Rhea" id="RHEA:13245"/>
        <dbReference type="ChEBI" id="CHEBI:15562"/>
        <dbReference type="ChEBI" id="CHEBI:30031"/>
        <dbReference type="ChEBI" id="CHEBI:36655"/>
        <dbReference type="EC" id="4.1.3.1"/>
    </reaction>
</comment>
<organism evidence="7 8">
    <name type="scientific">Marinoscillum furvescens DSM 4134</name>
    <dbReference type="NCBI Taxonomy" id="1122208"/>
    <lineage>
        <taxon>Bacteria</taxon>
        <taxon>Pseudomonadati</taxon>
        <taxon>Bacteroidota</taxon>
        <taxon>Cytophagia</taxon>
        <taxon>Cytophagales</taxon>
        <taxon>Reichenbachiellaceae</taxon>
        <taxon>Marinoscillum</taxon>
    </lineage>
</organism>